<reference evidence="3 4" key="1">
    <citation type="journal article" date="2019" name="Sci. Rep.">
        <title>A multi-omics analysis of the grapevine pathogen Lasiodiplodia theobromae reveals that temperature affects the expression of virulence- and pathogenicity-related genes.</title>
        <authorList>
            <person name="Felix C."/>
            <person name="Meneses R."/>
            <person name="Goncalves M.F.M."/>
            <person name="Tilleman L."/>
            <person name="Duarte A.S."/>
            <person name="Jorrin-Novo J.V."/>
            <person name="Van de Peer Y."/>
            <person name="Deforce D."/>
            <person name="Van Nieuwerburgh F."/>
            <person name="Esteves A.C."/>
            <person name="Alves A."/>
        </authorList>
    </citation>
    <scope>NUCLEOTIDE SEQUENCE [LARGE SCALE GENOMIC DNA]</scope>
    <source>
        <strain evidence="3 4">LA-SOL3</strain>
    </source>
</reference>
<dbReference type="Proteomes" id="UP000325902">
    <property type="component" value="Unassembled WGS sequence"/>
</dbReference>
<gene>
    <name evidence="3" type="ORF">DBV05_g124</name>
</gene>
<evidence type="ECO:0000313" key="4">
    <source>
        <dbReference type="Proteomes" id="UP000325902"/>
    </source>
</evidence>
<feature type="region of interest" description="Disordered" evidence="2">
    <location>
        <begin position="1"/>
        <end position="46"/>
    </location>
</feature>
<feature type="coiled-coil region" evidence="1">
    <location>
        <begin position="51"/>
        <end position="127"/>
    </location>
</feature>
<keyword evidence="4" id="KW-1185">Reference proteome</keyword>
<comment type="caution">
    <text evidence="3">The sequence shown here is derived from an EMBL/GenBank/DDBJ whole genome shotgun (WGS) entry which is preliminary data.</text>
</comment>
<name>A0A5N5DV06_9PEZI</name>
<protein>
    <submittedName>
        <fullName evidence="3">Uncharacterized protein</fullName>
    </submittedName>
</protein>
<feature type="compositionally biased region" description="Basic and acidic residues" evidence="2">
    <location>
        <begin position="32"/>
        <end position="46"/>
    </location>
</feature>
<dbReference type="OrthoDB" id="4156714at2759"/>
<sequence length="435" mass="49433">MSGLIKAFMRPKQPARPSSAQTLVTTPSTSPDQHDLEAGETHTGEVGEVEVRKLEQENHLLQQQLRKAEQKYAALKKQVAELEKDLRKECSDKNASREEAKTFYSKVLSLKKENASLNRELKECQGRLDSSIVDLRKAQLSSFKQSQTGWFVEEDSRIHESLAQFYKDVRLWAKTYCLKSLETFCDVDDHTRSYLSNAVLGVASFQEWDDFCKFKHPFLILAALVSETLRSWMFGDYFYIFVRPGDPSDNGATRMALLETFNKLLTGNVVGAHTWRALLFRGIFPSPESPELRTGPGFSTRNCGDLLESIMGALKYGPACAFVRSMEENEDKKCTSELQNLVQRAMKLFSRLQTQRAYYTWHTPSQLLRTGFDVHSPELAADRLVRLEDDEDESHNGKKIKLVVSPMVQKHGDSNGENFHTTTRVITKAVVFLEG</sequence>
<feature type="compositionally biased region" description="Polar residues" evidence="2">
    <location>
        <begin position="16"/>
        <end position="31"/>
    </location>
</feature>
<proteinExistence type="predicted"/>
<dbReference type="AlphaFoldDB" id="A0A5N5DV06"/>
<evidence type="ECO:0000256" key="2">
    <source>
        <dbReference type="SAM" id="MobiDB-lite"/>
    </source>
</evidence>
<dbReference type="EMBL" id="VCHE01000001">
    <property type="protein sequence ID" value="KAB2581231.1"/>
    <property type="molecule type" value="Genomic_DNA"/>
</dbReference>
<organism evidence="3 4">
    <name type="scientific">Lasiodiplodia theobromae</name>
    <dbReference type="NCBI Taxonomy" id="45133"/>
    <lineage>
        <taxon>Eukaryota</taxon>
        <taxon>Fungi</taxon>
        <taxon>Dikarya</taxon>
        <taxon>Ascomycota</taxon>
        <taxon>Pezizomycotina</taxon>
        <taxon>Dothideomycetes</taxon>
        <taxon>Dothideomycetes incertae sedis</taxon>
        <taxon>Botryosphaeriales</taxon>
        <taxon>Botryosphaeriaceae</taxon>
        <taxon>Lasiodiplodia</taxon>
    </lineage>
</organism>
<evidence type="ECO:0000256" key="1">
    <source>
        <dbReference type="SAM" id="Coils"/>
    </source>
</evidence>
<accession>A0A5N5DV06</accession>
<keyword evidence="1" id="KW-0175">Coiled coil</keyword>
<evidence type="ECO:0000313" key="3">
    <source>
        <dbReference type="EMBL" id="KAB2581231.1"/>
    </source>
</evidence>